<proteinExistence type="predicted"/>
<evidence type="ECO:0000313" key="2">
    <source>
        <dbReference type="Proteomes" id="UP000028839"/>
    </source>
</evidence>
<comment type="caution">
    <text evidence="1">The sequence shown here is derived from an EMBL/GenBank/DDBJ whole genome shotgun (WGS) entry which is preliminary data.</text>
</comment>
<name>A0A0E2Z4G2_9GAMM</name>
<evidence type="ECO:0000313" key="1">
    <source>
        <dbReference type="EMBL" id="KFI20369.1"/>
    </source>
</evidence>
<dbReference type="NCBIfam" id="NF041023">
    <property type="entry name" value="PP0621_fam"/>
    <property type="match status" value="1"/>
</dbReference>
<dbReference type="AlphaFoldDB" id="A0A0E2Z4G2"/>
<dbReference type="InterPro" id="IPR049708">
    <property type="entry name" value="PP0621-like"/>
</dbReference>
<accession>A0A0E2Z4G2</accession>
<dbReference type="HOGENOM" id="CLU_168222_1_1_6"/>
<dbReference type="EMBL" id="JPGN01000022">
    <property type="protein sequence ID" value="KFI20369.1"/>
    <property type="molecule type" value="Genomic_DNA"/>
</dbReference>
<dbReference type="Proteomes" id="UP000028839">
    <property type="component" value="Unassembled WGS sequence"/>
</dbReference>
<protein>
    <recommendedName>
        <fullName evidence="3">Preprotein translocase subunit YajC</fullName>
    </recommendedName>
</protein>
<reference evidence="1 2" key="1">
    <citation type="submission" date="2014-07" db="EMBL/GenBank/DDBJ databases">
        <title>Comparative analysis of Nitrosococcus oceani genome inventories of strains from Pacific and Atlantic gyres.</title>
        <authorList>
            <person name="Lim C.K."/>
            <person name="Wang L."/>
            <person name="Sayavedra-Soto L.A."/>
            <person name="Klotz M.G."/>
        </authorList>
    </citation>
    <scope>NUCLEOTIDE SEQUENCE [LARGE SCALE GENOMIC DNA]</scope>
    <source>
        <strain evidence="1 2">C-27</strain>
    </source>
</reference>
<organism evidence="1 2">
    <name type="scientific">Nitrosococcus oceani C-27</name>
    <dbReference type="NCBI Taxonomy" id="314279"/>
    <lineage>
        <taxon>Bacteria</taxon>
        <taxon>Pseudomonadati</taxon>
        <taxon>Pseudomonadota</taxon>
        <taxon>Gammaproteobacteria</taxon>
        <taxon>Chromatiales</taxon>
        <taxon>Chromatiaceae</taxon>
        <taxon>Nitrosococcus</taxon>
    </lineage>
</organism>
<dbReference type="OrthoDB" id="9814432at2"/>
<sequence length="75" mass="8757">MRLLFLGLVALLAYFLLRKLLKNYQFSRKNQVIDTRRMVRCAHCGIFLPESEALTEGSHNFCCREHRELAKSDKG</sequence>
<gene>
    <name evidence="1" type="ORF">IB75_03625</name>
</gene>
<evidence type="ECO:0008006" key="3">
    <source>
        <dbReference type="Google" id="ProtNLM"/>
    </source>
</evidence>